<dbReference type="Proteomes" id="UP000295341">
    <property type="component" value="Unassembled WGS sequence"/>
</dbReference>
<accession>A0A4R7P518</accession>
<evidence type="ECO:0000313" key="3">
    <source>
        <dbReference type="Proteomes" id="UP000295341"/>
    </source>
</evidence>
<keyword evidence="1" id="KW-1133">Transmembrane helix</keyword>
<protein>
    <recommendedName>
        <fullName evidence="4">DUF3592 domain-containing protein</fullName>
    </recommendedName>
</protein>
<name>A0A4R7P518_9GAMM</name>
<feature type="transmembrane region" description="Helical" evidence="1">
    <location>
        <begin position="106"/>
        <end position="127"/>
    </location>
</feature>
<evidence type="ECO:0008006" key="4">
    <source>
        <dbReference type="Google" id="ProtNLM"/>
    </source>
</evidence>
<keyword evidence="1" id="KW-0812">Transmembrane</keyword>
<dbReference type="EMBL" id="SOBT01000009">
    <property type="protein sequence ID" value="TDU28768.1"/>
    <property type="molecule type" value="Genomic_DNA"/>
</dbReference>
<feature type="transmembrane region" description="Helical" evidence="1">
    <location>
        <begin position="134"/>
        <end position="149"/>
    </location>
</feature>
<proteinExistence type="predicted"/>
<comment type="caution">
    <text evidence="2">The sequence shown here is derived from an EMBL/GenBank/DDBJ whole genome shotgun (WGS) entry which is preliminary data.</text>
</comment>
<reference evidence="2 3" key="1">
    <citation type="submission" date="2019-03" db="EMBL/GenBank/DDBJ databases">
        <title>Genomic Encyclopedia of Type Strains, Phase IV (KMG-IV): sequencing the most valuable type-strain genomes for metagenomic binning, comparative biology and taxonomic classification.</title>
        <authorList>
            <person name="Goeker M."/>
        </authorList>
    </citation>
    <scope>NUCLEOTIDE SEQUENCE [LARGE SCALE GENOMIC DNA]</scope>
    <source>
        <strain evidence="2 3">DSM 26377</strain>
    </source>
</reference>
<evidence type="ECO:0000313" key="2">
    <source>
        <dbReference type="EMBL" id="TDU28768.1"/>
    </source>
</evidence>
<organism evidence="2 3">
    <name type="scientific">Panacagrimonas perspica</name>
    <dbReference type="NCBI Taxonomy" id="381431"/>
    <lineage>
        <taxon>Bacteria</taxon>
        <taxon>Pseudomonadati</taxon>
        <taxon>Pseudomonadota</taxon>
        <taxon>Gammaproteobacteria</taxon>
        <taxon>Nevskiales</taxon>
        <taxon>Nevskiaceae</taxon>
        <taxon>Panacagrimonas</taxon>
    </lineage>
</organism>
<gene>
    <name evidence="2" type="ORF">DFR24_3143</name>
</gene>
<dbReference type="RefSeq" id="WP_133882293.1">
    <property type="nucleotide sequence ID" value="NZ_MWIN01000018.1"/>
</dbReference>
<keyword evidence="1" id="KW-0472">Membrane</keyword>
<dbReference type="AlphaFoldDB" id="A0A4R7P518"/>
<feature type="transmembrane region" description="Helical" evidence="1">
    <location>
        <begin position="7"/>
        <end position="29"/>
    </location>
</feature>
<evidence type="ECO:0000256" key="1">
    <source>
        <dbReference type="SAM" id="Phobius"/>
    </source>
</evidence>
<keyword evidence="3" id="KW-1185">Reference proteome</keyword>
<sequence>MPTHRKVFLWASLIPLAFLVFQVGMRVWLLKAGDEVVGVVTVANDSCRTKNRANCFLGRAVVDPKMDTHKFKTTKIPGGRFYDVGEELPMRIYPAQRLYLAQVYDVTSWILGPARTALILLLLLLAAAMPAARKVFWIVPCVLVAFLFLG</sequence>